<feature type="region of interest" description="Disordered" evidence="1">
    <location>
        <begin position="146"/>
        <end position="174"/>
    </location>
</feature>
<dbReference type="Proteomes" id="UP001557470">
    <property type="component" value="Unassembled WGS sequence"/>
</dbReference>
<sequence length="233" mass="27020">MSKIQVLRDFFNQRLTAAAEEIFGAVEKTIAEYQDEVCRSKEENNRLQRQLEFALKPPDLPQLSLTVFEEEDLPEQQRCEPKWSPSLGQEDPEETAHVKEEHQEQHRTSQEETFHNDYISSSNDCVNSDYDHVNDSYQPARRFHIQSVDYGSDMPSTSSEQIKTEPDGEGYRVSELTSDPQICSALNSGFETTTEYSDVVVFQLDEQPEKTYDDSHRGASLSMWRLWERLQVQ</sequence>
<keyword evidence="3" id="KW-1185">Reference proteome</keyword>
<name>A0ABD0X494_UMBPY</name>
<reference evidence="2 3" key="1">
    <citation type="submission" date="2024-06" db="EMBL/GenBank/DDBJ databases">
        <authorList>
            <person name="Pan Q."/>
            <person name="Wen M."/>
            <person name="Jouanno E."/>
            <person name="Zahm M."/>
            <person name="Klopp C."/>
            <person name="Cabau C."/>
            <person name="Louis A."/>
            <person name="Berthelot C."/>
            <person name="Parey E."/>
            <person name="Roest Crollius H."/>
            <person name="Montfort J."/>
            <person name="Robinson-Rechavi M."/>
            <person name="Bouchez O."/>
            <person name="Lampietro C."/>
            <person name="Lopez Roques C."/>
            <person name="Donnadieu C."/>
            <person name="Postlethwait J."/>
            <person name="Bobe J."/>
            <person name="Verreycken H."/>
            <person name="Guiguen Y."/>
        </authorList>
    </citation>
    <scope>NUCLEOTIDE SEQUENCE [LARGE SCALE GENOMIC DNA]</scope>
    <source>
        <strain evidence="2">Up_M1</strain>
        <tissue evidence="2">Testis</tissue>
    </source>
</reference>
<evidence type="ECO:0000256" key="1">
    <source>
        <dbReference type="SAM" id="MobiDB-lite"/>
    </source>
</evidence>
<accession>A0ABD0X494</accession>
<protein>
    <submittedName>
        <fullName evidence="2">Uncharacterized protein</fullName>
    </submittedName>
</protein>
<evidence type="ECO:0000313" key="2">
    <source>
        <dbReference type="EMBL" id="KAL0992627.1"/>
    </source>
</evidence>
<gene>
    <name evidence="2" type="ORF">UPYG_G00095950</name>
</gene>
<feature type="region of interest" description="Disordered" evidence="1">
    <location>
        <begin position="69"/>
        <end position="120"/>
    </location>
</feature>
<feature type="compositionally biased region" description="Basic and acidic residues" evidence="1">
    <location>
        <begin position="162"/>
        <end position="172"/>
    </location>
</feature>
<dbReference type="EMBL" id="JAGEUA010000003">
    <property type="protein sequence ID" value="KAL0992627.1"/>
    <property type="molecule type" value="Genomic_DNA"/>
</dbReference>
<organism evidence="2 3">
    <name type="scientific">Umbra pygmaea</name>
    <name type="common">Eastern mudminnow</name>
    <dbReference type="NCBI Taxonomy" id="75934"/>
    <lineage>
        <taxon>Eukaryota</taxon>
        <taxon>Metazoa</taxon>
        <taxon>Chordata</taxon>
        <taxon>Craniata</taxon>
        <taxon>Vertebrata</taxon>
        <taxon>Euteleostomi</taxon>
        <taxon>Actinopterygii</taxon>
        <taxon>Neopterygii</taxon>
        <taxon>Teleostei</taxon>
        <taxon>Protacanthopterygii</taxon>
        <taxon>Esociformes</taxon>
        <taxon>Umbridae</taxon>
        <taxon>Umbra</taxon>
    </lineage>
</organism>
<proteinExistence type="predicted"/>
<feature type="compositionally biased region" description="Basic and acidic residues" evidence="1">
    <location>
        <begin position="94"/>
        <end position="115"/>
    </location>
</feature>
<evidence type="ECO:0000313" key="3">
    <source>
        <dbReference type="Proteomes" id="UP001557470"/>
    </source>
</evidence>
<dbReference type="AlphaFoldDB" id="A0ABD0X494"/>
<comment type="caution">
    <text evidence="2">The sequence shown here is derived from an EMBL/GenBank/DDBJ whole genome shotgun (WGS) entry which is preliminary data.</text>
</comment>